<gene>
    <name evidence="1" type="ORF">CLORY_17230</name>
</gene>
<proteinExistence type="predicted"/>
<accession>A0A1V4IRR0</accession>
<evidence type="ECO:0000313" key="2">
    <source>
        <dbReference type="Proteomes" id="UP000190080"/>
    </source>
</evidence>
<organism evidence="1 2">
    <name type="scientific">Clostridium oryzae</name>
    <dbReference type="NCBI Taxonomy" id="1450648"/>
    <lineage>
        <taxon>Bacteria</taxon>
        <taxon>Bacillati</taxon>
        <taxon>Bacillota</taxon>
        <taxon>Clostridia</taxon>
        <taxon>Eubacteriales</taxon>
        <taxon>Clostridiaceae</taxon>
        <taxon>Clostridium</taxon>
    </lineage>
</organism>
<keyword evidence="2" id="KW-1185">Reference proteome</keyword>
<evidence type="ECO:0000313" key="1">
    <source>
        <dbReference type="EMBL" id="OPJ62593.1"/>
    </source>
</evidence>
<sequence length="39" mass="4782">MFKIEKMDQKTALEIADEWKYPGIYSFYDMTEDIIIMSW</sequence>
<reference evidence="1 2" key="1">
    <citation type="submission" date="2017-03" db="EMBL/GenBank/DDBJ databases">
        <title>Genome sequence of Clostridium oryzae DSM 28571.</title>
        <authorList>
            <person name="Poehlein A."/>
            <person name="Daniel R."/>
        </authorList>
    </citation>
    <scope>NUCLEOTIDE SEQUENCE [LARGE SCALE GENOMIC DNA]</scope>
    <source>
        <strain evidence="1 2">DSM 28571</strain>
    </source>
</reference>
<dbReference type="AlphaFoldDB" id="A0A1V4IRR0"/>
<dbReference type="Proteomes" id="UP000190080">
    <property type="component" value="Unassembled WGS sequence"/>
</dbReference>
<comment type="caution">
    <text evidence="1">The sequence shown here is derived from an EMBL/GenBank/DDBJ whole genome shotgun (WGS) entry which is preliminary data.</text>
</comment>
<protein>
    <submittedName>
        <fullName evidence="1">Uncharacterized protein</fullName>
    </submittedName>
</protein>
<name>A0A1V4IRR0_9CLOT</name>
<dbReference type="EMBL" id="MZGV01000014">
    <property type="protein sequence ID" value="OPJ62593.1"/>
    <property type="molecule type" value="Genomic_DNA"/>
</dbReference>